<dbReference type="InterPro" id="IPR029052">
    <property type="entry name" value="Metallo-depent_PP-like"/>
</dbReference>
<keyword evidence="3" id="KW-1133">Transmembrane helix</keyword>
<accession>A0A367ZSU0</accession>
<keyword evidence="2" id="KW-0378">Hydrolase</keyword>
<dbReference type="InterPro" id="IPR036907">
    <property type="entry name" value="5'-Nucleotdase_C_sf"/>
</dbReference>
<dbReference type="InterPro" id="IPR008334">
    <property type="entry name" value="5'-Nucleotdase_C"/>
</dbReference>
<dbReference type="InterPro" id="IPR006179">
    <property type="entry name" value="5_nucleotidase/apyrase"/>
</dbReference>
<evidence type="ECO:0000256" key="2">
    <source>
        <dbReference type="RuleBase" id="RU362119"/>
    </source>
</evidence>
<evidence type="ECO:0000313" key="7">
    <source>
        <dbReference type="Proteomes" id="UP000252355"/>
    </source>
</evidence>
<dbReference type="CDD" id="cd00845">
    <property type="entry name" value="MPP_UshA_N_like"/>
    <property type="match status" value="1"/>
</dbReference>
<comment type="similarity">
    <text evidence="2">Belongs to the 5'-nucleotidase family.</text>
</comment>
<dbReference type="SUPFAM" id="SSF56300">
    <property type="entry name" value="Metallo-dependent phosphatases"/>
    <property type="match status" value="1"/>
</dbReference>
<evidence type="ECO:0000313" key="6">
    <source>
        <dbReference type="EMBL" id="RCK80411.1"/>
    </source>
</evidence>
<proteinExistence type="inferred from homology"/>
<dbReference type="GO" id="GO:0016787">
    <property type="term" value="F:hydrolase activity"/>
    <property type="evidence" value="ECO:0007669"/>
    <property type="project" value="UniProtKB-KW"/>
</dbReference>
<dbReference type="AlphaFoldDB" id="A0A367ZSU0"/>
<dbReference type="Proteomes" id="UP000252355">
    <property type="component" value="Unassembled WGS sequence"/>
</dbReference>
<dbReference type="InterPro" id="IPR004843">
    <property type="entry name" value="Calcineurin-like_PHP"/>
</dbReference>
<sequence>MRRSSCPLTARACLSLIRWPLALAILLLIPWWAGPGAGIPPAPALAPSFVLFHTSDTHGHLTAQPDPISTATDKPLIGGHAALATFLQRARLEAYQRGALPLFFDAGDYFQGTPVVDHTKGECMIALMNHLRVAAAGIGNHDFDYGPARLKEAIRLARFPVVNCNVFEQATGRLLAGVRPYVLIPWKGRLLGVTAVLTPETPRISMPENTAGLEFRDPLPILRELVPALRRRGADFIVVLSHLGIEDDRRLATALPDIDLILGSHSHTPMTAPEWCGPRPTPVFHAGYDNRFVTRSEIALGAGNAQATEFQAHALYLSDYPEDPDTQRLVASYMAPIDHLMKEVLGPSQVDLVRGVIGGDSPEGSYLADAMRQFSEADFAFMNIGGVRFPVFRGDVTVEQIFTLQPFPNTAVVVTMTGAQIRRLLEETLSVDWSPIGPADNEYAVQNFRVEAAGLKREFIATYGYLIPSGLQVTFDPHRPPMDRVISLVASDGTPVETERTYRVAFNSYIAGGGDGFGWLKDLPDRRDTGILVRDMVILKIRAEKGIHTLPEQRMFNLRQAIRPLPGAVTIHAYAPDLHAAPATPAGHRPALPTMAAAAAPRR</sequence>
<feature type="domain" description="Calcineurin-like phosphoesterase" evidence="4">
    <location>
        <begin position="52"/>
        <end position="269"/>
    </location>
</feature>
<evidence type="ECO:0000256" key="3">
    <source>
        <dbReference type="SAM" id="Phobius"/>
    </source>
</evidence>
<dbReference type="Pfam" id="PF02872">
    <property type="entry name" value="5_nucleotid_C"/>
    <property type="match status" value="1"/>
</dbReference>
<feature type="transmembrane region" description="Helical" evidence="3">
    <location>
        <begin position="12"/>
        <end position="33"/>
    </location>
</feature>
<dbReference type="Gene3D" id="3.90.780.10">
    <property type="entry name" value="5'-Nucleotidase, C-terminal domain"/>
    <property type="match status" value="1"/>
</dbReference>
<keyword evidence="3" id="KW-0472">Membrane</keyword>
<dbReference type="GO" id="GO:0009166">
    <property type="term" value="P:nucleotide catabolic process"/>
    <property type="evidence" value="ECO:0007669"/>
    <property type="project" value="InterPro"/>
</dbReference>
<dbReference type="PANTHER" id="PTHR11575">
    <property type="entry name" value="5'-NUCLEOTIDASE-RELATED"/>
    <property type="match status" value="1"/>
</dbReference>
<comment type="caution">
    <text evidence="6">The sequence shown here is derived from an EMBL/GenBank/DDBJ whole genome shotgun (WGS) entry which is preliminary data.</text>
</comment>
<reference evidence="6 7" key="1">
    <citation type="submission" date="2018-05" db="EMBL/GenBank/DDBJ databases">
        <title>A metagenomic window into the 2 km-deep terrestrial subsurface aquifer revealed taxonomically and functionally diverse microbial community comprising novel uncultured bacterial lineages.</title>
        <authorList>
            <person name="Kadnikov V.V."/>
            <person name="Mardanov A.V."/>
            <person name="Beletsky A.V."/>
            <person name="Banks D."/>
            <person name="Pimenov N.V."/>
            <person name="Frank Y.A."/>
            <person name="Karnachuk O.V."/>
            <person name="Ravin N.V."/>
        </authorList>
    </citation>
    <scope>NUCLEOTIDE SEQUENCE [LARGE SCALE GENOMIC DNA]</scope>
    <source>
        <strain evidence="6">BY5</strain>
    </source>
</reference>
<dbReference type="Pfam" id="PF00149">
    <property type="entry name" value="Metallophos"/>
    <property type="match status" value="1"/>
</dbReference>
<feature type="domain" description="5'-Nucleotidase C-terminal" evidence="5">
    <location>
        <begin position="358"/>
        <end position="521"/>
    </location>
</feature>
<keyword evidence="3" id="KW-0812">Transmembrane</keyword>
<gene>
    <name evidence="6" type="ORF">OZSIB_3157</name>
</gene>
<dbReference type="PRINTS" id="PR01607">
    <property type="entry name" value="APYRASEFAMLY"/>
</dbReference>
<dbReference type="GO" id="GO:0000166">
    <property type="term" value="F:nucleotide binding"/>
    <property type="evidence" value="ECO:0007669"/>
    <property type="project" value="UniProtKB-KW"/>
</dbReference>
<protein>
    <submittedName>
        <fullName evidence="6">5'-nucleotidase</fullName>
    </submittedName>
</protein>
<organism evidence="6 7">
    <name type="scientific">Candidatus Ozemobacter sibiricus</name>
    <dbReference type="NCBI Taxonomy" id="2268124"/>
    <lineage>
        <taxon>Bacteria</taxon>
        <taxon>Candidatus Ozemobacteria</taxon>
        <taxon>Candidatus Ozemobacterales</taxon>
        <taxon>Candidatus Ozemobacteraceae</taxon>
        <taxon>Candidatus Ozemobacter</taxon>
    </lineage>
</organism>
<dbReference type="SUPFAM" id="SSF55816">
    <property type="entry name" value="5'-nucleotidase (syn. UDP-sugar hydrolase), C-terminal domain"/>
    <property type="match status" value="1"/>
</dbReference>
<keyword evidence="1" id="KW-0732">Signal</keyword>
<evidence type="ECO:0000256" key="1">
    <source>
        <dbReference type="ARBA" id="ARBA00022729"/>
    </source>
</evidence>
<dbReference type="EMBL" id="QOQW01000006">
    <property type="protein sequence ID" value="RCK80411.1"/>
    <property type="molecule type" value="Genomic_DNA"/>
</dbReference>
<dbReference type="Gene3D" id="3.60.21.10">
    <property type="match status" value="1"/>
</dbReference>
<evidence type="ECO:0000259" key="5">
    <source>
        <dbReference type="Pfam" id="PF02872"/>
    </source>
</evidence>
<keyword evidence="2" id="KW-0547">Nucleotide-binding</keyword>
<evidence type="ECO:0000259" key="4">
    <source>
        <dbReference type="Pfam" id="PF00149"/>
    </source>
</evidence>
<name>A0A367ZSU0_9BACT</name>
<dbReference type="PANTHER" id="PTHR11575:SF24">
    <property type="entry name" value="5'-NUCLEOTIDASE"/>
    <property type="match status" value="1"/>
</dbReference>